<accession>A0A6A6U152</accession>
<feature type="transmembrane region" description="Helical" evidence="1">
    <location>
        <begin position="47"/>
        <end position="70"/>
    </location>
</feature>
<proteinExistence type="predicted"/>
<keyword evidence="3" id="KW-1185">Reference proteome</keyword>
<sequence>MICFALHPAVKFLRTHSHMLKIFGTLHLNPEVPFGLLANYTGTLLEYISIHFTTPLILSVPLLTFNWVLFRAKVPDTSDLEKSQAETMLAQRRSCGPTPPLHYLADP</sequence>
<evidence type="ECO:0000313" key="3">
    <source>
        <dbReference type="Proteomes" id="UP000799302"/>
    </source>
</evidence>
<keyword evidence="1" id="KW-0812">Transmembrane</keyword>
<dbReference type="Proteomes" id="UP000799302">
    <property type="component" value="Unassembled WGS sequence"/>
</dbReference>
<dbReference type="EMBL" id="MU004240">
    <property type="protein sequence ID" value="KAF2665630.1"/>
    <property type="molecule type" value="Genomic_DNA"/>
</dbReference>
<name>A0A6A6U152_9PEZI</name>
<keyword evidence="1" id="KW-0472">Membrane</keyword>
<keyword evidence="1" id="KW-1133">Transmembrane helix</keyword>
<evidence type="ECO:0000256" key="1">
    <source>
        <dbReference type="SAM" id="Phobius"/>
    </source>
</evidence>
<reference evidence="2" key="1">
    <citation type="journal article" date="2020" name="Stud. Mycol.">
        <title>101 Dothideomycetes genomes: a test case for predicting lifestyles and emergence of pathogens.</title>
        <authorList>
            <person name="Haridas S."/>
            <person name="Albert R."/>
            <person name="Binder M."/>
            <person name="Bloem J."/>
            <person name="Labutti K."/>
            <person name="Salamov A."/>
            <person name="Andreopoulos B."/>
            <person name="Baker S."/>
            <person name="Barry K."/>
            <person name="Bills G."/>
            <person name="Bluhm B."/>
            <person name="Cannon C."/>
            <person name="Castanera R."/>
            <person name="Culley D."/>
            <person name="Daum C."/>
            <person name="Ezra D."/>
            <person name="Gonzalez J."/>
            <person name="Henrissat B."/>
            <person name="Kuo A."/>
            <person name="Liang C."/>
            <person name="Lipzen A."/>
            <person name="Lutzoni F."/>
            <person name="Magnuson J."/>
            <person name="Mondo S."/>
            <person name="Nolan M."/>
            <person name="Ohm R."/>
            <person name="Pangilinan J."/>
            <person name="Park H.-J."/>
            <person name="Ramirez L."/>
            <person name="Alfaro M."/>
            <person name="Sun H."/>
            <person name="Tritt A."/>
            <person name="Yoshinaga Y."/>
            <person name="Zwiers L.-H."/>
            <person name="Turgeon B."/>
            <person name="Goodwin S."/>
            <person name="Spatafora J."/>
            <person name="Crous P."/>
            <person name="Grigoriev I."/>
        </authorList>
    </citation>
    <scope>NUCLEOTIDE SEQUENCE</scope>
    <source>
        <strain evidence="2">CBS 115976</strain>
    </source>
</reference>
<organism evidence="2 3">
    <name type="scientific">Microthyrium microscopicum</name>
    <dbReference type="NCBI Taxonomy" id="703497"/>
    <lineage>
        <taxon>Eukaryota</taxon>
        <taxon>Fungi</taxon>
        <taxon>Dikarya</taxon>
        <taxon>Ascomycota</taxon>
        <taxon>Pezizomycotina</taxon>
        <taxon>Dothideomycetes</taxon>
        <taxon>Dothideomycetes incertae sedis</taxon>
        <taxon>Microthyriales</taxon>
        <taxon>Microthyriaceae</taxon>
        <taxon>Microthyrium</taxon>
    </lineage>
</organism>
<dbReference type="AlphaFoldDB" id="A0A6A6U152"/>
<protein>
    <submittedName>
        <fullName evidence="2">Uncharacterized protein</fullName>
    </submittedName>
</protein>
<gene>
    <name evidence="2" type="ORF">BT63DRAFT_428589</name>
</gene>
<evidence type="ECO:0000313" key="2">
    <source>
        <dbReference type="EMBL" id="KAF2665630.1"/>
    </source>
</evidence>